<dbReference type="SUPFAM" id="SSF52540">
    <property type="entry name" value="P-loop containing nucleoside triphosphate hydrolases"/>
    <property type="match status" value="1"/>
</dbReference>
<dbReference type="Proteomes" id="UP000502502">
    <property type="component" value="Chromosome"/>
</dbReference>
<proteinExistence type="predicted"/>
<dbReference type="EMBL" id="CP049871">
    <property type="protein sequence ID" value="QIL01391.1"/>
    <property type="molecule type" value="Genomic_DNA"/>
</dbReference>
<dbReference type="Gene3D" id="3.40.50.300">
    <property type="entry name" value="P-loop containing nucleotide triphosphate hydrolases"/>
    <property type="match status" value="1"/>
</dbReference>
<dbReference type="RefSeq" id="WP_166091845.1">
    <property type="nucleotide sequence ID" value="NZ_CP049871.1"/>
</dbReference>
<evidence type="ECO:0000313" key="2">
    <source>
        <dbReference type="Proteomes" id="UP000502502"/>
    </source>
</evidence>
<dbReference type="KEGG" id="ssin:G7078_00330"/>
<dbReference type="InterPro" id="IPR017026">
    <property type="entry name" value="ImuA"/>
</dbReference>
<reference evidence="1 2" key="1">
    <citation type="submission" date="2020-03" db="EMBL/GenBank/DDBJ databases">
        <title>Sphingomonas sp. nov., isolated from fish.</title>
        <authorList>
            <person name="Hyun D.-W."/>
            <person name="Bae J.-W."/>
        </authorList>
    </citation>
    <scope>NUCLEOTIDE SEQUENCE [LARGE SCALE GENOMIC DNA]</scope>
    <source>
        <strain evidence="1 2">HDW15C</strain>
    </source>
</reference>
<evidence type="ECO:0000313" key="1">
    <source>
        <dbReference type="EMBL" id="QIL01391.1"/>
    </source>
</evidence>
<dbReference type="InterPro" id="IPR027417">
    <property type="entry name" value="P-loop_NTPase"/>
</dbReference>
<gene>
    <name evidence="1" type="ORF">G7078_00330</name>
</gene>
<keyword evidence="2" id="KW-1185">Reference proteome</keyword>
<organism evidence="1 2">
    <name type="scientific">Sphingomonas sinipercae</name>
    <dbReference type="NCBI Taxonomy" id="2714944"/>
    <lineage>
        <taxon>Bacteria</taxon>
        <taxon>Pseudomonadati</taxon>
        <taxon>Pseudomonadota</taxon>
        <taxon>Alphaproteobacteria</taxon>
        <taxon>Sphingomonadales</taxon>
        <taxon>Sphingomonadaceae</taxon>
        <taxon>Sphingomonas</taxon>
    </lineage>
</organism>
<protein>
    <submittedName>
        <fullName evidence="1">Protein ImuA</fullName>
    </submittedName>
</protein>
<dbReference type="PIRSF" id="PIRSF034285">
    <property type="entry name" value="UCP034285"/>
    <property type="match status" value="1"/>
</dbReference>
<sequence length="249" mass="26055">MPAVANPDLDALRAQVRAIESSGSADSRGWLAFGVPAMDERLAGGGLACGSLHEIAGSSASLNDDAAATLFVAGIAARLDGPVLWVLGRQDLFAPALSQAGLSPARLIYAECRKDEDALAVAEEGVRHKGIVAVVAEVGRLAMTASRRLQLAAEDSGTTALLLRRWRSAADPLLGPSAAATRWRIGSLPSEPLPVSGIGRPRWAIELVRQRGGPPNHWIMEGTDEAGRLAYPARAQHRTAAPDRVLAAA</sequence>
<dbReference type="AlphaFoldDB" id="A0A6G7ZK89"/>
<name>A0A6G7ZK89_9SPHN</name>
<accession>A0A6G7ZK89</accession>